<dbReference type="AlphaFoldDB" id="A0A1Z3HKT7"/>
<dbReference type="GO" id="GO:0006310">
    <property type="term" value="P:DNA recombination"/>
    <property type="evidence" value="ECO:0007669"/>
    <property type="project" value="UniProtKB-KW"/>
</dbReference>
<dbReference type="EMBL" id="CP021983">
    <property type="protein sequence ID" value="ASC70913.1"/>
    <property type="molecule type" value="Genomic_DNA"/>
</dbReference>
<dbReference type="GO" id="GO:0003677">
    <property type="term" value="F:DNA binding"/>
    <property type="evidence" value="ECO:0007669"/>
    <property type="project" value="InterPro"/>
</dbReference>
<dbReference type="SUPFAM" id="SSF56349">
    <property type="entry name" value="DNA breaking-rejoining enzymes"/>
    <property type="match status" value="1"/>
</dbReference>
<dbReference type="InterPro" id="IPR011010">
    <property type="entry name" value="DNA_brk_join_enz"/>
</dbReference>
<keyword evidence="1" id="KW-0233">DNA recombination</keyword>
<evidence type="ECO:0000313" key="3">
    <source>
        <dbReference type="Proteomes" id="UP000191901"/>
    </source>
</evidence>
<accession>A0A1Z3HKT7</accession>
<gene>
    <name evidence="2" type="ORF">XM38_018610</name>
</gene>
<proteinExistence type="predicted"/>
<dbReference type="GO" id="GO:0015074">
    <property type="term" value="P:DNA integration"/>
    <property type="evidence" value="ECO:0007669"/>
    <property type="project" value="InterPro"/>
</dbReference>
<keyword evidence="3" id="KW-1185">Reference proteome</keyword>
<organism evidence="2 3">
    <name type="scientific">Halomicronema hongdechloris C2206</name>
    <dbReference type="NCBI Taxonomy" id="1641165"/>
    <lineage>
        <taxon>Bacteria</taxon>
        <taxon>Bacillati</taxon>
        <taxon>Cyanobacteriota</taxon>
        <taxon>Cyanophyceae</taxon>
        <taxon>Nodosilineales</taxon>
        <taxon>Nodosilineaceae</taxon>
        <taxon>Halomicronema</taxon>
    </lineage>
</organism>
<evidence type="ECO:0000256" key="1">
    <source>
        <dbReference type="ARBA" id="ARBA00023172"/>
    </source>
</evidence>
<dbReference type="Proteomes" id="UP000191901">
    <property type="component" value="Chromosome"/>
</dbReference>
<evidence type="ECO:0000313" key="2">
    <source>
        <dbReference type="EMBL" id="ASC70913.1"/>
    </source>
</evidence>
<sequence>MASGTAQDDFVSILERFLAQEVETPAASTPAQEGPPPTLLDLPASLVHTILQTARKAGSLDYALAYVLFGAGLSAADMVQLQRSHHISDDQQQVLLVQGPQGIRQVPINQWILGKRYGSYTNNPLTKWLKGRKDEVPALFLDEAGQALTVPSLQQRWRQWTDQLLTPGGHPPILEQAQQTWCVEMLMRGLSLENLSILTRQPPSQLQPYADRAREKVALEQAAQLDRKPQ</sequence>
<dbReference type="Gene3D" id="1.10.443.10">
    <property type="entry name" value="Intergrase catalytic core"/>
    <property type="match status" value="1"/>
</dbReference>
<dbReference type="KEGG" id="hhg:XM38_018610"/>
<dbReference type="InterPro" id="IPR013762">
    <property type="entry name" value="Integrase-like_cat_sf"/>
</dbReference>
<name>A0A1Z3HKT7_9CYAN</name>
<protein>
    <submittedName>
        <fullName evidence="2">TetR family transcriptional regulator</fullName>
    </submittedName>
</protein>
<dbReference type="RefSeq" id="WP_256995566.1">
    <property type="nucleotide sequence ID" value="NZ_CP021983.2"/>
</dbReference>
<reference evidence="2 3" key="1">
    <citation type="journal article" date="2016" name="Biochim. Biophys. Acta">
        <title>Characterization of red-shifted phycobilisomes isolated from the chlorophyll f-containing cyanobacterium Halomicronema hongdechloris.</title>
        <authorList>
            <person name="Li Y."/>
            <person name="Lin Y."/>
            <person name="Garvey C.J."/>
            <person name="Birch D."/>
            <person name="Corkery R.W."/>
            <person name="Loughlin P.C."/>
            <person name="Scheer H."/>
            <person name="Willows R.D."/>
            <person name="Chen M."/>
        </authorList>
    </citation>
    <scope>NUCLEOTIDE SEQUENCE [LARGE SCALE GENOMIC DNA]</scope>
    <source>
        <strain evidence="2 3">C2206</strain>
    </source>
</reference>